<dbReference type="PANTHER" id="PTHR31115">
    <property type="entry name" value="OS05G0107300 PROTEIN"/>
    <property type="match status" value="1"/>
</dbReference>
<feature type="compositionally biased region" description="Polar residues" evidence="1">
    <location>
        <begin position="1218"/>
        <end position="1227"/>
    </location>
</feature>
<dbReference type="Proteomes" id="UP000235220">
    <property type="component" value="Chromosome 10"/>
</dbReference>
<gene>
    <name evidence="3" type="primary">LOC109009965</name>
</gene>
<dbReference type="GeneID" id="109009965"/>
<dbReference type="PANTHER" id="PTHR31115:SF3">
    <property type="entry name" value="EXPRESSED PROTEIN"/>
    <property type="match status" value="1"/>
</dbReference>
<dbReference type="KEGG" id="jre:109009965"/>
<evidence type="ECO:0000256" key="1">
    <source>
        <dbReference type="SAM" id="MobiDB-lite"/>
    </source>
</evidence>
<feature type="region of interest" description="Disordered" evidence="1">
    <location>
        <begin position="1211"/>
        <end position="1238"/>
    </location>
</feature>
<feature type="region of interest" description="Disordered" evidence="1">
    <location>
        <begin position="274"/>
        <end position="570"/>
    </location>
</feature>
<name>A0A2I4GQM4_JUGRE</name>
<feature type="compositionally biased region" description="Low complexity" evidence="1">
    <location>
        <begin position="48"/>
        <end position="58"/>
    </location>
</feature>
<dbReference type="Gramene" id="Jr10_18700_p1">
    <property type="protein sequence ID" value="cds.Jr10_18700_p1"/>
    <property type="gene ID" value="Jr10_18700"/>
</dbReference>
<dbReference type="STRING" id="51240.A0A2I4GQM4"/>
<feature type="compositionally biased region" description="Basic and acidic residues" evidence="1">
    <location>
        <begin position="550"/>
        <end position="566"/>
    </location>
</feature>
<feature type="compositionally biased region" description="Low complexity" evidence="1">
    <location>
        <begin position="1131"/>
        <end position="1144"/>
    </location>
</feature>
<evidence type="ECO:0000313" key="2">
    <source>
        <dbReference type="Proteomes" id="UP000235220"/>
    </source>
</evidence>
<feature type="compositionally biased region" description="Polar residues" evidence="1">
    <location>
        <begin position="396"/>
        <end position="406"/>
    </location>
</feature>
<accession>A0A2I4GQM4</accession>
<feature type="compositionally biased region" description="Basic and acidic residues" evidence="1">
    <location>
        <begin position="1147"/>
        <end position="1161"/>
    </location>
</feature>
<feature type="compositionally biased region" description="Basic and acidic residues" evidence="1">
    <location>
        <begin position="367"/>
        <end position="382"/>
    </location>
</feature>
<feature type="region of interest" description="Disordered" evidence="1">
    <location>
        <begin position="587"/>
        <end position="607"/>
    </location>
</feature>
<proteinExistence type="predicted"/>
<feature type="region of interest" description="Disordered" evidence="1">
    <location>
        <begin position="1131"/>
        <end position="1194"/>
    </location>
</feature>
<feature type="region of interest" description="Disordered" evidence="1">
    <location>
        <begin position="1"/>
        <end position="58"/>
    </location>
</feature>
<feature type="compositionally biased region" description="Basic and acidic residues" evidence="1">
    <location>
        <begin position="313"/>
        <end position="325"/>
    </location>
</feature>
<dbReference type="OrthoDB" id="1915143at2759"/>
<dbReference type="RefSeq" id="XP_018846194.2">
    <property type="nucleotide sequence ID" value="XM_018990649.2"/>
</dbReference>
<organism evidence="2 3">
    <name type="scientific">Juglans regia</name>
    <name type="common">English walnut</name>
    <dbReference type="NCBI Taxonomy" id="51240"/>
    <lineage>
        <taxon>Eukaryota</taxon>
        <taxon>Viridiplantae</taxon>
        <taxon>Streptophyta</taxon>
        <taxon>Embryophyta</taxon>
        <taxon>Tracheophyta</taxon>
        <taxon>Spermatophyta</taxon>
        <taxon>Magnoliopsida</taxon>
        <taxon>eudicotyledons</taxon>
        <taxon>Gunneridae</taxon>
        <taxon>Pentapetalae</taxon>
        <taxon>rosids</taxon>
        <taxon>fabids</taxon>
        <taxon>Fagales</taxon>
        <taxon>Juglandaceae</taxon>
        <taxon>Juglans</taxon>
    </lineage>
</organism>
<reference evidence="3" key="1">
    <citation type="submission" date="2025-08" db="UniProtKB">
        <authorList>
            <consortium name="RefSeq"/>
        </authorList>
    </citation>
    <scope>IDENTIFICATION</scope>
    <source>
        <tissue evidence="3">Leaves</tissue>
    </source>
</reference>
<dbReference type="FunCoup" id="A0A2I4GQM4">
    <property type="interactions" value="4563"/>
</dbReference>
<sequence>MATSSKFDLPSGSPDRPLYTSGQRGSHIAAPLDRSGSFRENMENPILSSLPNMSRSSSAATQGDVMNFFQCLRFDPKLLVAEHKSNRQVDFKRHVSLALSASPDDSSSGSLKGKLLSSPLPEEVKRVKAGLRESSAKARERMKTFNESLSVFNKFFPAVPSKKRSRLEGFSNDRSSMLSSDRSVLGPSVGKIGNQSHAATSGFELEQQKLEERPKNVVPNKRTRTSLVDVRSNAHVRLSGAIDREREMQRLANSGAVQAEDRTRPIGVDGWEKSKMKKKRSGIKPDVSPSTVSTKPIDGYRDAKQGIQQRPVADARSRLSNESHGFRPPVLNGAVGVGKSDGISQQTGLGMRSSIPRTDPDYGSLMNDRRDRPLGSDKERVNARAVNKTNVRDDLNSASPTSNAKMNASIRAPRSSSGVAPKLSPVVHRANVPSDWELSSCSNKPPAAVGPNNRKRMASTRSSSPPVHWAGQRPQKNSRTARRTNLVPPIVSSNDETPAPDAGSDIAGSEIGLGLARRLPGSSPQRVKLKSDPLSSATLSESEESGAVETKSRDKCRKSDEIDEKGGQSVQKVSTLVLSSRKTKPVAADDLGDGIRRQGRTGRGLTSTRSLMPMTVEKIGNVGTAKQLRSARLGFDKTESKAGRPPTRKLSDRKAYARQKQTTTNASADFLVGSDDGNDELLAAVNAVINQVRAFTSPFWRQMEPFFGFISEADIAFLKQQGNLDSSAPTPTPLHSSVVGCCAVPNGYGLIEHEIEMGLSTGTRSIELLAEQLVPRTGDHSLIPLCQRLIAALISEEDCKSVNEDLKYNEYGSEFELDGELESNNMNDQSFVSFQFVGPTAFNGFRITGEAEHDEPESNIVGILNTGMNSTFGHSPNDLHSDLSLMSSMACSEFQYDNMRLNEKLLLEVQSIGIFPEPVPDMALIEDEGISDEISRLEEKYQVQVLKKKGLLDRLLKSASAMKDLQEKEFEERALDKLVGMACEKYMTGTGGKISSNKMVKQAALAFVKRTLERCHKFEDTGKSCFSEPSFKDLFLSGSSNLNGARLVDTTTEGESTKPYTCIRSLEASMSSQQSPSQFIKNADNHDINSLDALLPVNHFSEQTREDTWSNRVKKRELLLDDVGGTIGSSSAPSGICSSLLSSAKGKRSERDRDGKGHSREISSINGTTKIGRPALSNVKGERKSKTKPKQKMTQLSVSVNGLVGKISEQPKAALPSVSKSNDNTSSHVKEKDGLGLDVLDDPESLDLSNLQLPVMDVLGVPDDLDDQGQDLGSWLNIDDEGLQDHDFMGLEIPMDDLSDLNMMV</sequence>
<keyword evidence="2" id="KW-1185">Reference proteome</keyword>
<evidence type="ECO:0000313" key="3">
    <source>
        <dbReference type="RefSeq" id="XP_018846194.2"/>
    </source>
</evidence>
<protein>
    <submittedName>
        <fullName evidence="3">Uncharacterized protein LOC109009965</fullName>
    </submittedName>
</protein>